<dbReference type="STRING" id="869210.Marky_1498"/>
<dbReference type="InterPro" id="IPR029045">
    <property type="entry name" value="ClpP/crotonase-like_dom_sf"/>
</dbReference>
<feature type="chain" id="PRO_5003287136" evidence="1">
    <location>
        <begin position="20"/>
        <end position="327"/>
    </location>
</feature>
<dbReference type="GO" id="GO:0007165">
    <property type="term" value="P:signal transduction"/>
    <property type="evidence" value="ECO:0007669"/>
    <property type="project" value="TreeGrafter"/>
</dbReference>
<accession>F2NPF2</accession>
<dbReference type="Proteomes" id="UP000007030">
    <property type="component" value="Chromosome"/>
</dbReference>
<dbReference type="InterPro" id="IPR028204">
    <property type="entry name" value="Tricorn_C1"/>
</dbReference>
<dbReference type="HOGENOM" id="CLU_048401_0_0_0"/>
<organism evidence="3 4">
    <name type="scientific">Marinithermus hydrothermalis (strain DSM 14884 / JCM 11576 / T1)</name>
    <dbReference type="NCBI Taxonomy" id="869210"/>
    <lineage>
        <taxon>Bacteria</taxon>
        <taxon>Thermotogati</taxon>
        <taxon>Deinococcota</taxon>
        <taxon>Deinococci</taxon>
        <taxon>Thermales</taxon>
        <taxon>Thermaceae</taxon>
        <taxon>Marinithermus</taxon>
    </lineage>
</organism>
<dbReference type="RefSeq" id="WP_013704280.1">
    <property type="nucleotide sequence ID" value="NC_015387.1"/>
</dbReference>
<dbReference type="Gene3D" id="3.30.750.44">
    <property type="match status" value="1"/>
</dbReference>
<dbReference type="KEGG" id="mhd:Marky_1498"/>
<gene>
    <name evidence="3" type="ordered locus">Marky_1498</name>
</gene>
<keyword evidence="4" id="KW-1185">Reference proteome</keyword>
<feature type="signal peptide" evidence="1">
    <location>
        <begin position="1"/>
        <end position="19"/>
    </location>
</feature>
<dbReference type="GO" id="GO:0006508">
    <property type="term" value="P:proteolysis"/>
    <property type="evidence" value="ECO:0007669"/>
    <property type="project" value="InterPro"/>
</dbReference>
<dbReference type="EMBL" id="CP002630">
    <property type="protein sequence ID" value="AEB12233.1"/>
    <property type="molecule type" value="Genomic_DNA"/>
</dbReference>
<reference evidence="3 4" key="1">
    <citation type="journal article" date="2012" name="Stand. Genomic Sci.">
        <title>Complete genome sequence of the aerobic, heterotroph Marinithermus hydrothermalis type strain (T1(T)) from a deep-sea hydrothermal vent chimney.</title>
        <authorList>
            <person name="Copeland A."/>
            <person name="Gu W."/>
            <person name="Yasawong M."/>
            <person name="Lapidus A."/>
            <person name="Lucas S."/>
            <person name="Deshpande S."/>
            <person name="Pagani I."/>
            <person name="Tapia R."/>
            <person name="Cheng J.F."/>
            <person name="Goodwin L.A."/>
            <person name="Pitluck S."/>
            <person name="Liolios K."/>
            <person name="Ivanova N."/>
            <person name="Mavromatis K."/>
            <person name="Mikhailova N."/>
            <person name="Pati A."/>
            <person name="Chen A."/>
            <person name="Palaniappan K."/>
            <person name="Land M."/>
            <person name="Pan C."/>
            <person name="Brambilla E.M."/>
            <person name="Rohde M."/>
            <person name="Tindall B.J."/>
            <person name="Sikorski J."/>
            <person name="Goker M."/>
            <person name="Detter J.C."/>
            <person name="Bristow J."/>
            <person name="Eisen J.A."/>
            <person name="Markowitz V."/>
            <person name="Hugenholtz P."/>
            <person name="Kyrpides N.C."/>
            <person name="Klenk H.P."/>
            <person name="Woyke T."/>
        </authorList>
    </citation>
    <scope>NUCLEOTIDE SEQUENCE [LARGE SCALE GENOMIC DNA]</scope>
    <source>
        <strain evidence="4">DSM 14884 / JCM 11576 / T1</strain>
    </source>
</reference>
<sequence length="327" mass="36129">MKRVFIGSLVLLGVGMGLANPFEARFDQAWRLVKELYWDTAYNGTDWDAVGERYRARAQEVQSWEALYQLLDEMYRELGDDHSAFLSPAEARRALKGAACLPVPFPEVWEAPPPDATTLPEPEEAEPLEALEGEVHTERMGEVGYLRVPHLIDPSVPETLRSAVREFEAQGVQGYVLDLRDNPGGLALSMAEVASLFMRGVPWRIVTRTLGVMPQPTLPFWGRPDTEKPLVILTNANVHSAAEGLVGALQRAGRGVVVGERTAGNTEVILPYCFPDGAVAFVATGVLAPLNGPTWEGRGIEPDLVEPDPDRQLERALEYLHARIQER</sequence>
<evidence type="ECO:0000313" key="4">
    <source>
        <dbReference type="Proteomes" id="UP000007030"/>
    </source>
</evidence>
<dbReference type="SMART" id="SM00245">
    <property type="entry name" value="TSPc"/>
    <property type="match status" value="1"/>
</dbReference>
<keyword evidence="1" id="KW-0732">Signal</keyword>
<dbReference type="AlphaFoldDB" id="F2NPF2"/>
<dbReference type="SUPFAM" id="SSF52096">
    <property type="entry name" value="ClpP/crotonase"/>
    <property type="match status" value="1"/>
</dbReference>
<dbReference type="InterPro" id="IPR005151">
    <property type="entry name" value="Tail-specific_protease"/>
</dbReference>
<feature type="domain" description="Tail specific protease" evidence="2">
    <location>
        <begin position="120"/>
        <end position="307"/>
    </location>
</feature>
<dbReference type="PANTHER" id="PTHR32060:SF30">
    <property type="entry name" value="CARBOXY-TERMINAL PROCESSING PROTEASE CTPA"/>
    <property type="match status" value="1"/>
</dbReference>
<dbReference type="GO" id="GO:0008236">
    <property type="term" value="F:serine-type peptidase activity"/>
    <property type="evidence" value="ECO:0007669"/>
    <property type="project" value="InterPro"/>
</dbReference>
<dbReference type="PANTHER" id="PTHR32060">
    <property type="entry name" value="TAIL-SPECIFIC PROTEASE"/>
    <property type="match status" value="1"/>
</dbReference>
<proteinExistence type="predicted"/>
<evidence type="ECO:0000259" key="2">
    <source>
        <dbReference type="SMART" id="SM00245"/>
    </source>
</evidence>
<name>F2NPF2_MARHT</name>
<dbReference type="Pfam" id="PF03572">
    <property type="entry name" value="Peptidase_S41"/>
    <property type="match status" value="1"/>
</dbReference>
<dbReference type="CDD" id="cd07562">
    <property type="entry name" value="Peptidase_S41_TRI"/>
    <property type="match status" value="1"/>
</dbReference>
<dbReference type="Gene3D" id="3.90.226.10">
    <property type="entry name" value="2-enoyl-CoA Hydratase, Chain A, domain 1"/>
    <property type="match status" value="1"/>
</dbReference>
<dbReference type="GO" id="GO:0004175">
    <property type="term" value="F:endopeptidase activity"/>
    <property type="evidence" value="ECO:0007669"/>
    <property type="project" value="TreeGrafter"/>
</dbReference>
<dbReference type="Pfam" id="PF14684">
    <property type="entry name" value="Tricorn_C1"/>
    <property type="match status" value="1"/>
</dbReference>
<evidence type="ECO:0000313" key="3">
    <source>
        <dbReference type="EMBL" id="AEB12233.1"/>
    </source>
</evidence>
<protein>
    <submittedName>
        <fullName evidence="3">Peptidase S41</fullName>
    </submittedName>
</protein>
<dbReference type="eggNOG" id="COG0793">
    <property type="taxonomic scope" value="Bacteria"/>
</dbReference>
<dbReference type="GO" id="GO:0030288">
    <property type="term" value="C:outer membrane-bounded periplasmic space"/>
    <property type="evidence" value="ECO:0007669"/>
    <property type="project" value="TreeGrafter"/>
</dbReference>
<evidence type="ECO:0000256" key="1">
    <source>
        <dbReference type="SAM" id="SignalP"/>
    </source>
</evidence>